<comment type="similarity">
    <text evidence="1">Belongs to the protein disulfide isomerase family.</text>
</comment>
<dbReference type="SUPFAM" id="SSF52833">
    <property type="entry name" value="Thioredoxin-like"/>
    <property type="match status" value="2"/>
</dbReference>
<evidence type="ECO:0000313" key="9">
    <source>
        <dbReference type="EnsemblPlants" id="QL02p033402:mrna"/>
    </source>
</evidence>
<keyword evidence="4" id="KW-0676">Redox-active center</keyword>
<dbReference type="PRINTS" id="PR00421">
    <property type="entry name" value="THIOREDOXIN"/>
</dbReference>
<keyword evidence="10" id="KW-1185">Reference proteome</keyword>
<evidence type="ECO:0000256" key="1">
    <source>
        <dbReference type="ARBA" id="ARBA00006347"/>
    </source>
</evidence>
<dbReference type="Gramene" id="QL02p033402:mrna">
    <property type="protein sequence ID" value="QL02p033402:mrna"/>
    <property type="gene ID" value="QL02p033402"/>
</dbReference>
<feature type="compositionally biased region" description="Basic and acidic residues" evidence="5">
    <location>
        <begin position="575"/>
        <end position="588"/>
    </location>
</feature>
<dbReference type="PROSITE" id="PS00194">
    <property type="entry name" value="THIOREDOXIN_1"/>
    <property type="match status" value="1"/>
</dbReference>
<evidence type="ECO:0000256" key="2">
    <source>
        <dbReference type="ARBA" id="ARBA00022729"/>
    </source>
</evidence>
<reference evidence="9" key="2">
    <citation type="submission" date="2021-01" db="UniProtKB">
        <authorList>
            <consortium name="EnsemblPlants"/>
        </authorList>
    </citation>
    <scope>IDENTIFICATION</scope>
</reference>
<evidence type="ECO:0000256" key="4">
    <source>
        <dbReference type="ARBA" id="ARBA00023284"/>
    </source>
</evidence>
<dbReference type="FunCoup" id="A0A7N2KVS1">
    <property type="interactions" value="483"/>
</dbReference>
<keyword evidence="3" id="KW-1015">Disulfide bond</keyword>
<dbReference type="Proteomes" id="UP000594261">
    <property type="component" value="Chromosome 2"/>
</dbReference>
<dbReference type="PANTHER" id="PTHR18929:SF218">
    <property type="entry name" value="PROTEIN DISULFIDE-ISOMERASE 5-2"/>
    <property type="match status" value="1"/>
</dbReference>
<evidence type="ECO:0000256" key="3">
    <source>
        <dbReference type="ARBA" id="ARBA00023157"/>
    </source>
</evidence>
<keyword evidence="6" id="KW-0812">Transmembrane</keyword>
<dbReference type="Gene3D" id="3.40.30.10">
    <property type="entry name" value="Glutaredoxin"/>
    <property type="match status" value="2"/>
</dbReference>
<evidence type="ECO:0000259" key="8">
    <source>
        <dbReference type="PROSITE" id="PS51352"/>
    </source>
</evidence>
<keyword evidence="6" id="KW-1133">Transmembrane helix</keyword>
<dbReference type="EnsemblPlants" id="QL02p033402:mrna">
    <property type="protein sequence ID" value="QL02p033402:mrna"/>
    <property type="gene ID" value="QL02p033402"/>
</dbReference>
<evidence type="ECO:0000256" key="5">
    <source>
        <dbReference type="SAM" id="MobiDB-lite"/>
    </source>
</evidence>
<dbReference type="GO" id="GO:0003756">
    <property type="term" value="F:protein disulfide isomerase activity"/>
    <property type="evidence" value="ECO:0007669"/>
    <property type="project" value="TreeGrafter"/>
</dbReference>
<reference evidence="10" key="1">
    <citation type="journal article" date="2016" name="G3 (Bethesda)">
        <title>First Draft Assembly and Annotation of the Genome of a California Endemic Oak Quercus lobata Nee (Fagaceae).</title>
        <authorList>
            <person name="Sork V.L."/>
            <person name="Fitz-Gibbon S.T."/>
            <person name="Puiu D."/>
            <person name="Crepeau M."/>
            <person name="Gugger P.F."/>
            <person name="Sherman R."/>
            <person name="Stevens K."/>
            <person name="Langley C.H."/>
            <person name="Pellegrini M."/>
            <person name="Salzberg S.L."/>
        </authorList>
    </citation>
    <scope>NUCLEOTIDE SEQUENCE [LARGE SCALE GENOMIC DNA]</scope>
    <source>
        <strain evidence="10">cv. SW786</strain>
    </source>
</reference>
<name>A0A7N2KVS1_QUELO</name>
<dbReference type="InterPro" id="IPR017937">
    <property type="entry name" value="Thioredoxin_CS"/>
</dbReference>
<feature type="chain" id="PRO_5029714838" description="Thioredoxin domain-containing protein" evidence="7">
    <location>
        <begin position="25"/>
        <end position="588"/>
    </location>
</feature>
<dbReference type="InParanoid" id="A0A7N2KVS1"/>
<dbReference type="AlphaFoldDB" id="A0A7N2KVS1"/>
<proteinExistence type="inferred from homology"/>
<dbReference type="GO" id="GO:0005783">
    <property type="term" value="C:endoplasmic reticulum"/>
    <property type="evidence" value="ECO:0007669"/>
    <property type="project" value="TreeGrafter"/>
</dbReference>
<dbReference type="Pfam" id="PF13848">
    <property type="entry name" value="Thioredoxin_6"/>
    <property type="match status" value="1"/>
</dbReference>
<dbReference type="PROSITE" id="PS51352">
    <property type="entry name" value="THIOREDOXIN_2"/>
    <property type="match status" value="1"/>
</dbReference>
<feature type="region of interest" description="Disordered" evidence="5">
    <location>
        <begin position="557"/>
        <end position="588"/>
    </location>
</feature>
<dbReference type="InterPro" id="IPR013766">
    <property type="entry name" value="Thioredoxin_domain"/>
</dbReference>
<dbReference type="InterPro" id="IPR036249">
    <property type="entry name" value="Thioredoxin-like_sf"/>
</dbReference>
<sequence>MTKRVFLSITVILCCLHIIPISSSSSSSGNGEQTFSVNGKVLELDESNFDSAIATFDFILVDFYAPWCGHCKRLSPQLDEAAPILASLKVPIVIAKLNADKYTRLARKYEIDGFPSLKIFMHGVPVDYYGPRKPDLLVRYLKKFVAPDVALLNSDSGITEFIEAAGISFPIYIGFGLDESVISKLAIKYKKKAWFSVVKDFSEDIMVLYDFDKVPALVSLHPSYNEKSIFYGPFEAFGTPDDNALMVSNVCNRIWKDSFSQMETKTSPSTPQLPLRNKYRTPMTAINQLYNQQKGCTDMPFLASCWCRTPEQVGDGTRVKFWKRVWCGDCTLQEAFLELYCLSRSKDSSVAEVMGCWLGGFIGMCNFVIHHKIGKKKPLTEEFLEDFIKQNMFPPVIPINHETLKALKDDDRKIVLTIVEDDTEEKSKKTFKLLKAAASANRDLIFGYVGVKQWDDFADTFGANKKTKLPKMVIWDGDVEYFSVIGFESIDEEDQATQISQFLEGYKEGRTIKKSIGGPSFIGFINSLIGMRTVFMLVFVVAVIILIQTINKGDEEPLRVGTREEADTASSSVPETEKKEYRSGDKED</sequence>
<dbReference type="Pfam" id="PF00085">
    <property type="entry name" value="Thioredoxin"/>
    <property type="match status" value="1"/>
</dbReference>
<dbReference type="PANTHER" id="PTHR18929">
    <property type="entry name" value="PROTEIN DISULFIDE ISOMERASE"/>
    <property type="match status" value="1"/>
</dbReference>
<dbReference type="GO" id="GO:0006457">
    <property type="term" value="P:protein folding"/>
    <property type="evidence" value="ECO:0007669"/>
    <property type="project" value="TreeGrafter"/>
</dbReference>
<feature type="transmembrane region" description="Helical" evidence="6">
    <location>
        <begin position="521"/>
        <end position="547"/>
    </location>
</feature>
<evidence type="ECO:0000313" key="10">
    <source>
        <dbReference type="Proteomes" id="UP000594261"/>
    </source>
</evidence>
<feature type="compositionally biased region" description="Basic and acidic residues" evidence="5">
    <location>
        <begin position="557"/>
        <end position="566"/>
    </location>
</feature>
<feature type="signal peptide" evidence="7">
    <location>
        <begin position="1"/>
        <end position="24"/>
    </location>
</feature>
<keyword evidence="6" id="KW-0472">Membrane</keyword>
<dbReference type="GO" id="GO:0034976">
    <property type="term" value="P:response to endoplasmic reticulum stress"/>
    <property type="evidence" value="ECO:0007669"/>
    <property type="project" value="TreeGrafter"/>
</dbReference>
<accession>A0A7N2KVS1</accession>
<dbReference type="FunFam" id="3.40.30.10:FF:000107">
    <property type="entry name" value="Protein disulfide-isomerase 5-2"/>
    <property type="match status" value="1"/>
</dbReference>
<evidence type="ECO:0000256" key="6">
    <source>
        <dbReference type="SAM" id="Phobius"/>
    </source>
</evidence>
<protein>
    <recommendedName>
        <fullName evidence="8">Thioredoxin domain-containing protein</fullName>
    </recommendedName>
</protein>
<evidence type="ECO:0000256" key="7">
    <source>
        <dbReference type="SAM" id="SignalP"/>
    </source>
</evidence>
<keyword evidence="2 7" id="KW-0732">Signal</keyword>
<feature type="domain" description="Thioredoxin" evidence="8">
    <location>
        <begin position="22"/>
        <end position="146"/>
    </location>
</feature>
<organism evidence="9 10">
    <name type="scientific">Quercus lobata</name>
    <name type="common">Valley oak</name>
    <dbReference type="NCBI Taxonomy" id="97700"/>
    <lineage>
        <taxon>Eukaryota</taxon>
        <taxon>Viridiplantae</taxon>
        <taxon>Streptophyta</taxon>
        <taxon>Embryophyta</taxon>
        <taxon>Tracheophyta</taxon>
        <taxon>Spermatophyta</taxon>
        <taxon>Magnoliopsida</taxon>
        <taxon>eudicotyledons</taxon>
        <taxon>Gunneridae</taxon>
        <taxon>Pentapetalae</taxon>
        <taxon>rosids</taxon>
        <taxon>fabids</taxon>
        <taxon>Fagales</taxon>
        <taxon>Fagaceae</taxon>
        <taxon>Quercus</taxon>
    </lineage>
</organism>
<dbReference type="CDD" id="cd02961">
    <property type="entry name" value="PDI_a_family"/>
    <property type="match status" value="1"/>
</dbReference>